<gene>
    <name evidence="1" type="ORF">SY85_09640</name>
</gene>
<organism evidence="1 2">
    <name type="scientific">Flavisolibacter tropicus</name>
    <dbReference type="NCBI Taxonomy" id="1492898"/>
    <lineage>
        <taxon>Bacteria</taxon>
        <taxon>Pseudomonadati</taxon>
        <taxon>Bacteroidota</taxon>
        <taxon>Chitinophagia</taxon>
        <taxon>Chitinophagales</taxon>
        <taxon>Chitinophagaceae</taxon>
        <taxon>Flavisolibacter</taxon>
    </lineage>
</organism>
<evidence type="ECO:0008006" key="3">
    <source>
        <dbReference type="Google" id="ProtNLM"/>
    </source>
</evidence>
<dbReference type="EMBL" id="CP011390">
    <property type="protein sequence ID" value="ANE50721.1"/>
    <property type="molecule type" value="Genomic_DNA"/>
</dbReference>
<dbReference type="STRING" id="1492898.SY85_09640"/>
<evidence type="ECO:0000313" key="2">
    <source>
        <dbReference type="Proteomes" id="UP000077177"/>
    </source>
</evidence>
<keyword evidence="2" id="KW-1185">Reference proteome</keyword>
<dbReference type="RefSeq" id="WP_066403975.1">
    <property type="nucleotide sequence ID" value="NZ_CP011390.1"/>
</dbReference>
<proteinExistence type="predicted"/>
<protein>
    <recommendedName>
        <fullName evidence="3">Outer membrane protein beta-barrel domain-containing protein</fullName>
    </recommendedName>
</protein>
<accession>A0A172TUD1</accession>
<reference evidence="1 2" key="2">
    <citation type="journal article" date="2016" name="Int. J. Syst. Evol. Microbiol.">
        <title>Flavisolibacter tropicus sp. nov., isolated from tropical soil.</title>
        <authorList>
            <person name="Lee J.J."/>
            <person name="Kang M.S."/>
            <person name="Kim G.S."/>
            <person name="Lee C.S."/>
            <person name="Lim S."/>
            <person name="Lee J."/>
            <person name="Roh S.H."/>
            <person name="Kang H."/>
            <person name="Ha J.M."/>
            <person name="Bae S."/>
            <person name="Jung H.Y."/>
            <person name="Kim M.K."/>
        </authorList>
    </citation>
    <scope>NUCLEOTIDE SEQUENCE [LARGE SCALE GENOMIC DNA]</scope>
    <source>
        <strain evidence="1 2">LCS9</strain>
    </source>
</reference>
<evidence type="ECO:0000313" key="1">
    <source>
        <dbReference type="EMBL" id="ANE50721.1"/>
    </source>
</evidence>
<dbReference type="AlphaFoldDB" id="A0A172TUD1"/>
<sequence length="192" mass="21422">MKKIVLFTVLCCIGLFVRAQDEESEDNGKGLKKENVFAGGYLGLTFGDYTLINVSPQVGYRFSKWFAAGVGLNGQYINYKDRYSNGDLYRKVEQGVVGLNFFGRFFPVNQVFLQVQPEANYLFGNETYYQPSKEEYKLDAVIAPSFLVGGGVMLSPSGKSGVVISLMYDILQDKNSPYGNKPIYNIGFNFGL</sequence>
<dbReference type="OrthoDB" id="1098580at2"/>
<dbReference type="KEGG" id="fla:SY85_09640"/>
<reference evidence="2" key="1">
    <citation type="submission" date="2015-01" db="EMBL/GenBank/DDBJ databases">
        <title>Flavisolibacter sp./LCS9/ whole genome sequencing.</title>
        <authorList>
            <person name="Kim M.K."/>
            <person name="Srinivasan S."/>
            <person name="Lee J.-J."/>
        </authorList>
    </citation>
    <scope>NUCLEOTIDE SEQUENCE [LARGE SCALE GENOMIC DNA]</scope>
    <source>
        <strain evidence="2">LCS9</strain>
    </source>
</reference>
<name>A0A172TUD1_9BACT</name>
<dbReference type="Proteomes" id="UP000077177">
    <property type="component" value="Chromosome"/>
</dbReference>